<dbReference type="PROSITE" id="PS51459">
    <property type="entry name" value="FIDO"/>
    <property type="match status" value="1"/>
</dbReference>
<gene>
    <name evidence="5" type="ORF">NS184_03600</name>
</gene>
<dbReference type="PANTHER" id="PTHR13504:SF38">
    <property type="entry name" value="FIDO DOMAIN-CONTAINING PROTEIN"/>
    <property type="match status" value="1"/>
</dbReference>
<keyword evidence="2" id="KW-0067">ATP-binding</keyword>
<accession>A0A175RZK6</accession>
<dbReference type="EMBL" id="LDQC01000022">
    <property type="protein sequence ID" value="KTR09081.1"/>
    <property type="molecule type" value="Genomic_DNA"/>
</dbReference>
<dbReference type="InterPro" id="IPR003812">
    <property type="entry name" value="Fido"/>
</dbReference>
<dbReference type="InterPro" id="IPR025758">
    <property type="entry name" value="Fic/DOC_N"/>
</dbReference>
<dbReference type="Pfam" id="PF02661">
    <property type="entry name" value="Fic"/>
    <property type="match status" value="1"/>
</dbReference>
<dbReference type="Proteomes" id="UP000078252">
    <property type="component" value="Unassembled WGS sequence"/>
</dbReference>
<dbReference type="AlphaFoldDB" id="A0A175RZK6"/>
<protein>
    <recommendedName>
        <fullName evidence="4">Fido domain-containing protein</fullName>
    </recommendedName>
</protein>
<reference evidence="5 6" key="1">
    <citation type="journal article" date="2016" name="Front. Microbiol.">
        <title>Genomic Resource of Rice Seed Associated Bacteria.</title>
        <authorList>
            <person name="Midha S."/>
            <person name="Bansal K."/>
            <person name="Sharma S."/>
            <person name="Kumar N."/>
            <person name="Patil P.P."/>
            <person name="Chaudhry V."/>
            <person name="Patil P.B."/>
        </authorList>
    </citation>
    <scope>NUCLEOTIDE SEQUENCE [LARGE SCALE GENOMIC DNA]</scope>
    <source>
        <strain evidence="5 6">NS184</strain>
    </source>
</reference>
<evidence type="ECO:0000256" key="1">
    <source>
        <dbReference type="PIRSR" id="PIRSR640198-1"/>
    </source>
</evidence>
<comment type="caution">
    <text evidence="5">The sequence shown here is derived from an EMBL/GenBank/DDBJ whole genome shotgun (WGS) entry which is preliminary data.</text>
</comment>
<dbReference type="RefSeq" id="WP_058724772.1">
    <property type="nucleotide sequence ID" value="NZ_LDQC01000022.1"/>
</dbReference>
<dbReference type="GO" id="GO:0005524">
    <property type="term" value="F:ATP binding"/>
    <property type="evidence" value="ECO:0007669"/>
    <property type="project" value="UniProtKB-KW"/>
</dbReference>
<keyword evidence="2" id="KW-0547">Nucleotide-binding</keyword>
<dbReference type="InterPro" id="IPR036597">
    <property type="entry name" value="Fido-like_dom_sf"/>
</dbReference>
<evidence type="ECO:0000313" key="6">
    <source>
        <dbReference type="Proteomes" id="UP000078252"/>
    </source>
</evidence>
<proteinExistence type="predicted"/>
<feature type="domain" description="Fido" evidence="4">
    <location>
        <begin position="135"/>
        <end position="280"/>
    </location>
</feature>
<organism evidence="5 6">
    <name type="scientific">Curtobacterium luteum</name>
    <dbReference type="NCBI Taxonomy" id="33881"/>
    <lineage>
        <taxon>Bacteria</taxon>
        <taxon>Bacillati</taxon>
        <taxon>Actinomycetota</taxon>
        <taxon>Actinomycetes</taxon>
        <taxon>Micrococcales</taxon>
        <taxon>Microbacteriaceae</taxon>
        <taxon>Curtobacterium</taxon>
    </lineage>
</organism>
<dbReference type="InterPro" id="IPR040198">
    <property type="entry name" value="Fido_containing"/>
</dbReference>
<evidence type="ECO:0000256" key="3">
    <source>
        <dbReference type="SAM" id="MobiDB-lite"/>
    </source>
</evidence>
<dbReference type="Pfam" id="PF13784">
    <property type="entry name" value="Fic_N"/>
    <property type="match status" value="1"/>
</dbReference>
<dbReference type="OrthoDB" id="9813719at2"/>
<feature type="region of interest" description="Disordered" evidence="3">
    <location>
        <begin position="1"/>
        <end position="21"/>
    </location>
</feature>
<evidence type="ECO:0000313" key="5">
    <source>
        <dbReference type="EMBL" id="KTR09081.1"/>
    </source>
</evidence>
<sequence length="394" mass="42705">MPTTPGWEERWLPSPENPDFDSRRVRALRREPYRAAVPPPIAAADFQVSPRSLSDADDASRAIARFDAEHASFPAPFASVLLRSESASSSEIEHLTAGARAVAEAEIDERVQGNAPLIVRNVRAMEAAVALADDLSNATIIAMHAELLRDQTPHLVGEFRDQQVWIGGALPHLAAFVPPHHELVPAAMDDLIAFTERTDLPLLVLAAIAHAQFETIHPFPDGNGRIGRALVQAVLRRGGLLRHLTIPVSSGILTDVDGYFAALDAFRDGDVDPIVDVFSSASLAGLQNASTLAGDIRTLQAQWDERLSGLRSDATARRIARLSIEHPVLNARLAIERTGASAPAVANGFAQLVERGVLRPANSKQRNRVWVNDEVVEALDSFAERSGRRKVPPV</sequence>
<evidence type="ECO:0000259" key="4">
    <source>
        <dbReference type="PROSITE" id="PS51459"/>
    </source>
</evidence>
<feature type="active site" evidence="1">
    <location>
        <position position="217"/>
    </location>
</feature>
<dbReference type="Gene3D" id="1.10.3290.10">
    <property type="entry name" value="Fido-like domain"/>
    <property type="match status" value="1"/>
</dbReference>
<name>A0A175RZK6_9MICO</name>
<dbReference type="PATRIC" id="fig|33881.3.peg.986"/>
<dbReference type="STRING" id="33881.NS184_03600"/>
<feature type="binding site" evidence="2">
    <location>
        <begin position="221"/>
        <end position="228"/>
    </location>
    <ligand>
        <name>ATP</name>
        <dbReference type="ChEBI" id="CHEBI:30616"/>
    </ligand>
</feature>
<dbReference type="PANTHER" id="PTHR13504">
    <property type="entry name" value="FIDO DOMAIN-CONTAINING PROTEIN DDB_G0283145"/>
    <property type="match status" value="1"/>
</dbReference>
<dbReference type="SUPFAM" id="SSF140931">
    <property type="entry name" value="Fic-like"/>
    <property type="match status" value="1"/>
</dbReference>
<evidence type="ECO:0000256" key="2">
    <source>
        <dbReference type="PIRSR" id="PIRSR640198-2"/>
    </source>
</evidence>